<evidence type="ECO:0000313" key="3">
    <source>
        <dbReference type="EMBL" id="QEH33534.1"/>
    </source>
</evidence>
<name>A0A5B9W014_9BACT</name>
<keyword evidence="4" id="KW-1185">Reference proteome</keyword>
<keyword evidence="2" id="KW-0732">Signal</keyword>
<reference evidence="3 4" key="1">
    <citation type="submission" date="2019-08" db="EMBL/GenBank/DDBJ databases">
        <title>Deep-cultivation of Planctomycetes and their phenomic and genomic characterization uncovers novel biology.</title>
        <authorList>
            <person name="Wiegand S."/>
            <person name="Jogler M."/>
            <person name="Boedeker C."/>
            <person name="Pinto D."/>
            <person name="Vollmers J."/>
            <person name="Rivas-Marin E."/>
            <person name="Kohn T."/>
            <person name="Peeters S.H."/>
            <person name="Heuer A."/>
            <person name="Rast P."/>
            <person name="Oberbeckmann S."/>
            <person name="Bunk B."/>
            <person name="Jeske O."/>
            <person name="Meyerdierks A."/>
            <person name="Storesund J.E."/>
            <person name="Kallscheuer N."/>
            <person name="Luecker S."/>
            <person name="Lage O.M."/>
            <person name="Pohl T."/>
            <person name="Merkel B.J."/>
            <person name="Hornburger P."/>
            <person name="Mueller R.-W."/>
            <person name="Bruemmer F."/>
            <person name="Labrenz M."/>
            <person name="Spormann A.M."/>
            <person name="Op den Camp H."/>
            <person name="Overmann J."/>
            <person name="Amann R."/>
            <person name="Jetten M.S.M."/>
            <person name="Mascher T."/>
            <person name="Medema M.H."/>
            <person name="Devos D.P."/>
            <person name="Kaster A.-K."/>
            <person name="Ovreas L."/>
            <person name="Rohde M."/>
            <person name="Galperin M.Y."/>
            <person name="Jogler C."/>
        </authorList>
    </citation>
    <scope>NUCLEOTIDE SEQUENCE [LARGE SCALE GENOMIC DNA]</scope>
    <source>
        <strain evidence="3 4">OJF2</strain>
    </source>
</reference>
<dbReference type="EMBL" id="CP042997">
    <property type="protein sequence ID" value="QEH33534.1"/>
    <property type="molecule type" value="Genomic_DNA"/>
</dbReference>
<sequence precursor="true">MLKKLTKRVKAALAAVGFLAAVPSAAWLSLTYEPSYYRAMVNLTREQREGKARHFVAQSLQLRNDIVNEPTWEAVFSDQEVNAWLAEDLVTYFADQLPPEVHDPRVLFETDRVILAFQLNRNGVQSIITVIARPRVPEGNTVELTLEKIRAGILPVPADNILDRITEYARMRGVDVRWQRRDGYPVVVMKYTPNLAREDVQLEELEIRGGQIRLAGRSDRTKGAFYLPTLPSRRVLQSTFPSLNTQVYPSEGDDEMTPEPASYRSTVPTS</sequence>
<accession>A0A5B9W014</accession>
<dbReference type="AlphaFoldDB" id="A0A5B9W014"/>
<evidence type="ECO:0000313" key="4">
    <source>
        <dbReference type="Proteomes" id="UP000324233"/>
    </source>
</evidence>
<feature type="signal peptide" evidence="2">
    <location>
        <begin position="1"/>
        <end position="20"/>
    </location>
</feature>
<evidence type="ECO:0000256" key="1">
    <source>
        <dbReference type="SAM" id="MobiDB-lite"/>
    </source>
</evidence>
<proteinExistence type="predicted"/>
<gene>
    <name evidence="3" type="ORF">OJF2_20360</name>
</gene>
<evidence type="ECO:0000256" key="2">
    <source>
        <dbReference type="SAM" id="SignalP"/>
    </source>
</evidence>
<dbReference type="KEGG" id="agv:OJF2_20360"/>
<organism evidence="3 4">
    <name type="scientific">Aquisphaera giovannonii</name>
    <dbReference type="NCBI Taxonomy" id="406548"/>
    <lineage>
        <taxon>Bacteria</taxon>
        <taxon>Pseudomonadati</taxon>
        <taxon>Planctomycetota</taxon>
        <taxon>Planctomycetia</taxon>
        <taxon>Isosphaerales</taxon>
        <taxon>Isosphaeraceae</taxon>
        <taxon>Aquisphaera</taxon>
    </lineage>
</organism>
<dbReference type="OrthoDB" id="274988at2"/>
<feature type="region of interest" description="Disordered" evidence="1">
    <location>
        <begin position="244"/>
        <end position="270"/>
    </location>
</feature>
<protein>
    <submittedName>
        <fullName evidence="3">Uncharacterized protein</fullName>
    </submittedName>
</protein>
<feature type="chain" id="PRO_5022921154" evidence="2">
    <location>
        <begin position="21"/>
        <end position="270"/>
    </location>
</feature>
<dbReference type="Proteomes" id="UP000324233">
    <property type="component" value="Chromosome"/>
</dbReference>